<proteinExistence type="predicted"/>
<dbReference type="Proteomes" id="UP001244207">
    <property type="component" value="Unassembled WGS sequence"/>
</dbReference>
<comment type="caution">
    <text evidence="3">The sequence shown here is derived from an EMBL/GenBank/DDBJ whole genome shotgun (WGS) entry which is preliminary data.</text>
</comment>
<evidence type="ECO:0000256" key="2">
    <source>
        <dbReference type="SAM" id="Phobius"/>
    </source>
</evidence>
<reference evidence="3" key="1">
    <citation type="submission" date="2021-12" db="EMBL/GenBank/DDBJ databases">
        <title>Comparative genomics, transcriptomics and evolutionary studies reveal genomic signatures of adaptation to plant cell wall in hemibiotrophic fungi.</title>
        <authorList>
            <consortium name="DOE Joint Genome Institute"/>
            <person name="Baroncelli R."/>
            <person name="Diaz J.F."/>
            <person name="Benocci T."/>
            <person name="Peng M."/>
            <person name="Battaglia E."/>
            <person name="Haridas S."/>
            <person name="Andreopoulos W."/>
            <person name="Labutti K."/>
            <person name="Pangilinan J."/>
            <person name="Floch G.L."/>
            <person name="Makela M.R."/>
            <person name="Henrissat B."/>
            <person name="Grigoriev I.V."/>
            <person name="Crouch J.A."/>
            <person name="De Vries R.P."/>
            <person name="Sukno S.A."/>
            <person name="Thon M.R."/>
        </authorList>
    </citation>
    <scope>NUCLEOTIDE SEQUENCE</scope>
    <source>
        <strain evidence="3">CBS 112980</strain>
    </source>
</reference>
<protein>
    <submittedName>
        <fullName evidence="3">Uncharacterized protein</fullName>
    </submittedName>
</protein>
<dbReference type="GeneID" id="85385426"/>
<dbReference type="AlphaFoldDB" id="A0AAD8XB64"/>
<evidence type="ECO:0000313" key="3">
    <source>
        <dbReference type="EMBL" id="KAK1718784.1"/>
    </source>
</evidence>
<keyword evidence="2" id="KW-1133">Transmembrane helix</keyword>
<accession>A0AAD8XB64</accession>
<dbReference type="RefSeq" id="XP_060361284.1">
    <property type="nucleotide sequence ID" value="XM_060501527.1"/>
</dbReference>
<dbReference type="EMBL" id="JAHMHS010000100">
    <property type="protein sequence ID" value="KAK1718784.1"/>
    <property type="molecule type" value="Genomic_DNA"/>
</dbReference>
<evidence type="ECO:0000313" key="4">
    <source>
        <dbReference type="Proteomes" id="UP001244207"/>
    </source>
</evidence>
<keyword evidence="4" id="KW-1185">Reference proteome</keyword>
<feature type="transmembrane region" description="Helical" evidence="2">
    <location>
        <begin position="103"/>
        <end position="127"/>
    </location>
</feature>
<feature type="region of interest" description="Disordered" evidence="1">
    <location>
        <begin position="166"/>
        <end position="187"/>
    </location>
</feature>
<sequence length="187" mass="21008">MVTVPVGRTIRGAIDTAVSSALNITSLLSVVMASVTDYLPTYLRNTLHCLPADGIPQGPGLTAMDLDRRRVQPRENRQWPPFGPARDSRFFSSRIRTDVCVSWTYAPFLFCLAFLSFLILRLLLIAYSDDEPNLRMLFALAFMRLTRTLRMRRGVALGVLEPPWMSTSTRTDAQQKSLEAHSGTTEE</sequence>
<evidence type="ECO:0000256" key="1">
    <source>
        <dbReference type="SAM" id="MobiDB-lite"/>
    </source>
</evidence>
<name>A0AAD8XB64_GLOAC</name>
<keyword evidence="2" id="KW-0812">Transmembrane</keyword>
<feature type="compositionally biased region" description="Polar residues" evidence="1">
    <location>
        <begin position="166"/>
        <end position="177"/>
    </location>
</feature>
<organism evidence="3 4">
    <name type="scientific">Glomerella acutata</name>
    <name type="common">Colletotrichum acutatum</name>
    <dbReference type="NCBI Taxonomy" id="27357"/>
    <lineage>
        <taxon>Eukaryota</taxon>
        <taxon>Fungi</taxon>
        <taxon>Dikarya</taxon>
        <taxon>Ascomycota</taxon>
        <taxon>Pezizomycotina</taxon>
        <taxon>Sordariomycetes</taxon>
        <taxon>Hypocreomycetidae</taxon>
        <taxon>Glomerellales</taxon>
        <taxon>Glomerellaceae</taxon>
        <taxon>Colletotrichum</taxon>
        <taxon>Colletotrichum acutatum species complex</taxon>
    </lineage>
</organism>
<gene>
    <name evidence="3" type="ORF">BDZ83DRAFT_18161</name>
</gene>
<keyword evidence="2" id="KW-0472">Membrane</keyword>